<protein>
    <submittedName>
        <fullName evidence="2">Uncharacterized protein</fullName>
    </submittedName>
</protein>
<name>A0AAW2HJT1_9NEOP</name>
<dbReference type="EMBL" id="JARGDH010000004">
    <property type="protein sequence ID" value="KAL0269812.1"/>
    <property type="molecule type" value="Genomic_DNA"/>
</dbReference>
<comment type="caution">
    <text evidence="2">The sequence shown here is derived from an EMBL/GenBank/DDBJ whole genome shotgun (WGS) entry which is preliminary data.</text>
</comment>
<feature type="region of interest" description="Disordered" evidence="1">
    <location>
        <begin position="1"/>
        <end position="27"/>
    </location>
</feature>
<evidence type="ECO:0000313" key="2">
    <source>
        <dbReference type="EMBL" id="KAL0269812.1"/>
    </source>
</evidence>
<reference evidence="2" key="1">
    <citation type="journal article" date="2024" name="Gigascience">
        <title>Chromosome-level genome of the poultry shaft louse Menopon gallinae provides insight into the host-switching and adaptive evolution of parasitic lice.</title>
        <authorList>
            <person name="Xu Y."/>
            <person name="Ma L."/>
            <person name="Liu S."/>
            <person name="Liang Y."/>
            <person name="Liu Q."/>
            <person name="He Z."/>
            <person name="Tian L."/>
            <person name="Duan Y."/>
            <person name="Cai W."/>
            <person name="Li H."/>
            <person name="Song F."/>
        </authorList>
    </citation>
    <scope>NUCLEOTIDE SEQUENCE</scope>
    <source>
        <strain evidence="2">Cailab_2023a</strain>
    </source>
</reference>
<sequence>MMDFDALFGDYPGEESTPEDEHFYETDSDRKVDVPKHLIKKFAVDVVDMPSIKEEVTDEACVPALVSRPMSSIQKVPSLSDLSDPESSLGKSLRTPFWSFNPSALFRSRNRALKLREKNRFAQWN</sequence>
<proteinExistence type="predicted"/>
<organism evidence="2">
    <name type="scientific">Menopon gallinae</name>
    <name type="common">poultry shaft louse</name>
    <dbReference type="NCBI Taxonomy" id="328185"/>
    <lineage>
        <taxon>Eukaryota</taxon>
        <taxon>Metazoa</taxon>
        <taxon>Ecdysozoa</taxon>
        <taxon>Arthropoda</taxon>
        <taxon>Hexapoda</taxon>
        <taxon>Insecta</taxon>
        <taxon>Pterygota</taxon>
        <taxon>Neoptera</taxon>
        <taxon>Paraneoptera</taxon>
        <taxon>Psocodea</taxon>
        <taxon>Troctomorpha</taxon>
        <taxon>Phthiraptera</taxon>
        <taxon>Amblycera</taxon>
        <taxon>Menoponidae</taxon>
        <taxon>Menopon</taxon>
    </lineage>
</organism>
<evidence type="ECO:0000256" key="1">
    <source>
        <dbReference type="SAM" id="MobiDB-lite"/>
    </source>
</evidence>
<dbReference type="AlphaFoldDB" id="A0AAW2HJT1"/>
<accession>A0AAW2HJT1</accession>
<gene>
    <name evidence="2" type="ORF">PYX00_007420</name>
</gene>